<evidence type="ECO:0000313" key="7">
    <source>
        <dbReference type="EMBL" id="OLL22942.1"/>
    </source>
</evidence>
<feature type="region of interest" description="Disordered" evidence="6">
    <location>
        <begin position="262"/>
        <end position="336"/>
    </location>
</feature>
<dbReference type="InterPro" id="IPR007232">
    <property type="entry name" value="Rad52_Rad59_Rad22"/>
</dbReference>
<dbReference type="AlphaFoldDB" id="A0A1U7LK66"/>
<organism evidence="7 8">
    <name type="scientific">Neolecta irregularis (strain DAH-3)</name>
    <dbReference type="NCBI Taxonomy" id="1198029"/>
    <lineage>
        <taxon>Eukaryota</taxon>
        <taxon>Fungi</taxon>
        <taxon>Dikarya</taxon>
        <taxon>Ascomycota</taxon>
        <taxon>Taphrinomycotina</taxon>
        <taxon>Neolectales</taxon>
        <taxon>Neolectaceae</taxon>
        <taxon>Neolecta</taxon>
    </lineage>
</organism>
<dbReference type="PANTHER" id="PTHR12132">
    <property type="entry name" value="DNA REPAIR AND RECOMBINATION PROTEIN RAD52, RAD59"/>
    <property type="match status" value="1"/>
</dbReference>
<proteinExistence type="inferred from homology"/>
<evidence type="ECO:0000256" key="6">
    <source>
        <dbReference type="SAM" id="MobiDB-lite"/>
    </source>
</evidence>
<feature type="region of interest" description="Disordered" evidence="6">
    <location>
        <begin position="368"/>
        <end position="420"/>
    </location>
</feature>
<dbReference type="Gene3D" id="3.30.390.80">
    <property type="entry name" value="DNA repair protein Rad52/59/22"/>
    <property type="match status" value="1"/>
</dbReference>
<dbReference type="GO" id="GO:0006312">
    <property type="term" value="P:mitotic recombination"/>
    <property type="evidence" value="ECO:0007669"/>
    <property type="project" value="TreeGrafter"/>
</dbReference>
<evidence type="ECO:0000256" key="5">
    <source>
        <dbReference type="ARBA" id="ARBA00057800"/>
    </source>
</evidence>
<sequence>MPRPGDQHCPPNRIAGDQQGPPNRISGNQQCPYTNPFHASPDPIHAWTAQEIATLQARLDKQLGPEYVSSRAGAGGAKVQYLEAWKCINIANDVFGFNGWSSSIQNVHVDFMDEAAGRFSLGLSVVVRVTLKDGTYHEASSSSQSLLISGCRAKKEGTTDALKRALRTFGNVLGNCLYDKAFCKEISKVKPANPRFDAHDLYQRPEYPCIPALPTSLLLPDMSSNEDVDQHKSVTESIPVQPSIQVERKPSISAQSADTTFEQFGDDDFDNMDFFEDKPVLPESPRLGEFETDNRPTPEPQLPPTYSHEHRTPIQQCHMQPRPVRPPNKAQQKPPIQQIQMRIPLKPPNGSVAVTTADSGSSFYRVYNNHSGSANHSQNGSTSSASATAHNKTLAQKSTPSPDSLPEHDPTMAQVSNLPPGTFFSARAALTDTAQPISAFNPTFDSPSMRRTSGVDPKKSTPIVRKSGIGMPPPPPGGAPATPGLPRYRNTLVNNGKRNSAGLLVDNRGPLGEISAQAINQPEMNDAKKLRT</sequence>
<keyword evidence="8" id="KW-1185">Reference proteome</keyword>
<comment type="function">
    <text evidence="5">Active in the repair of DNA damage and in mating-type switching. Probably involved in the repair of DNA double-strands breaks. Has a role in promoting S phase completion.</text>
</comment>
<dbReference type="STRING" id="1198029.A0A1U7LK66"/>
<feature type="compositionally biased region" description="Polar residues" evidence="6">
    <location>
        <begin position="438"/>
        <end position="451"/>
    </location>
</feature>
<keyword evidence="3" id="KW-0233">DNA recombination</keyword>
<dbReference type="GO" id="GO:0000724">
    <property type="term" value="P:double-strand break repair via homologous recombination"/>
    <property type="evidence" value="ECO:0007669"/>
    <property type="project" value="TreeGrafter"/>
</dbReference>
<gene>
    <name evidence="7" type="ORF">NEOLI_003916</name>
</gene>
<reference evidence="7 8" key="1">
    <citation type="submission" date="2016-04" db="EMBL/GenBank/DDBJ databases">
        <title>Evolutionary innovation and constraint leading to complex multicellularity in the Ascomycota.</title>
        <authorList>
            <person name="Cisse O."/>
            <person name="Nguyen A."/>
            <person name="Hewitt D.A."/>
            <person name="Jedd G."/>
            <person name="Stajich J.E."/>
        </authorList>
    </citation>
    <scope>NUCLEOTIDE SEQUENCE [LARGE SCALE GENOMIC DNA]</scope>
    <source>
        <strain evidence="7 8">DAH-3</strain>
    </source>
</reference>
<keyword evidence="2" id="KW-0227">DNA damage</keyword>
<dbReference type="FunFam" id="3.30.390.80:FF:000001">
    <property type="entry name" value="DNA repair protein RAD52 homolog"/>
    <property type="match status" value="1"/>
</dbReference>
<dbReference type="Proteomes" id="UP000186594">
    <property type="component" value="Unassembled WGS sequence"/>
</dbReference>
<dbReference type="PANTHER" id="PTHR12132:SF1">
    <property type="entry name" value="DNA REPAIR PROTEIN RAD52 HOMOLOG"/>
    <property type="match status" value="1"/>
</dbReference>
<name>A0A1U7LK66_NEOID</name>
<keyword evidence="4" id="KW-0234">DNA repair</keyword>
<feature type="region of interest" description="Disordered" evidence="6">
    <location>
        <begin position="438"/>
        <end position="485"/>
    </location>
</feature>
<evidence type="ECO:0000256" key="2">
    <source>
        <dbReference type="ARBA" id="ARBA00022763"/>
    </source>
</evidence>
<comment type="similarity">
    <text evidence="1">Belongs to the RAD52 family.</text>
</comment>
<evidence type="ECO:0000256" key="3">
    <source>
        <dbReference type="ARBA" id="ARBA00023172"/>
    </source>
</evidence>
<dbReference type="GO" id="GO:0005634">
    <property type="term" value="C:nucleus"/>
    <property type="evidence" value="ECO:0007669"/>
    <property type="project" value="TreeGrafter"/>
</dbReference>
<protein>
    <submittedName>
        <fullName evidence="7">DNA repair and recombination protein radC</fullName>
    </submittedName>
</protein>
<dbReference type="Pfam" id="PF04098">
    <property type="entry name" value="Rad52_Rad22"/>
    <property type="match status" value="1"/>
</dbReference>
<dbReference type="GO" id="GO:0045002">
    <property type="term" value="P:double-strand break repair via single-strand annealing"/>
    <property type="evidence" value="ECO:0007669"/>
    <property type="project" value="TreeGrafter"/>
</dbReference>
<dbReference type="EMBL" id="LXFE01002559">
    <property type="protein sequence ID" value="OLL22942.1"/>
    <property type="molecule type" value="Genomic_DNA"/>
</dbReference>
<accession>A0A1U7LK66</accession>
<evidence type="ECO:0000256" key="4">
    <source>
        <dbReference type="ARBA" id="ARBA00023204"/>
    </source>
</evidence>
<feature type="compositionally biased region" description="Low complexity" evidence="6">
    <location>
        <begin position="327"/>
        <end position="336"/>
    </location>
</feature>
<feature type="compositionally biased region" description="Basic and acidic residues" evidence="6">
    <location>
        <begin position="275"/>
        <end position="296"/>
    </location>
</feature>
<feature type="compositionally biased region" description="Acidic residues" evidence="6">
    <location>
        <begin position="264"/>
        <end position="274"/>
    </location>
</feature>
<dbReference type="InterPro" id="IPR041247">
    <property type="entry name" value="Rad52_fam"/>
</dbReference>
<feature type="compositionally biased region" description="Polar residues" evidence="6">
    <location>
        <begin position="368"/>
        <end position="402"/>
    </location>
</feature>
<dbReference type="InterPro" id="IPR042525">
    <property type="entry name" value="Rad52_Rad59_Rad22_sf"/>
</dbReference>
<evidence type="ECO:0000313" key="8">
    <source>
        <dbReference type="Proteomes" id="UP000186594"/>
    </source>
</evidence>
<dbReference type="OrthoDB" id="206565at2759"/>
<evidence type="ECO:0000256" key="1">
    <source>
        <dbReference type="ARBA" id="ARBA00006638"/>
    </source>
</evidence>
<comment type="caution">
    <text evidence="7">The sequence shown here is derived from an EMBL/GenBank/DDBJ whole genome shotgun (WGS) entry which is preliminary data.</text>
</comment>
<feature type="region of interest" description="Disordered" evidence="6">
    <location>
        <begin position="1"/>
        <end position="37"/>
    </location>
</feature>
<dbReference type="SUPFAM" id="SSF54768">
    <property type="entry name" value="dsRNA-binding domain-like"/>
    <property type="match status" value="1"/>
</dbReference>
<dbReference type="GO" id="GO:0003697">
    <property type="term" value="F:single-stranded DNA binding"/>
    <property type="evidence" value="ECO:0007669"/>
    <property type="project" value="UniProtKB-ARBA"/>
</dbReference>